<comment type="caution">
    <text evidence="2">The sequence shown here is derived from an EMBL/GenBank/DDBJ whole genome shotgun (WGS) entry which is preliminary data.</text>
</comment>
<sequence>TLELRKVAEKKTESVDGAMKTVESDGFDEKVVESVRNGGDDATAEVTVEYDSPDSEITDSGN</sequence>
<proteinExistence type="predicted"/>
<dbReference type="Proteomes" id="UP000265520">
    <property type="component" value="Unassembled WGS sequence"/>
</dbReference>
<dbReference type="EMBL" id="LXQA010171795">
    <property type="protein sequence ID" value="MCI29326.1"/>
    <property type="molecule type" value="Genomic_DNA"/>
</dbReference>
<evidence type="ECO:0000313" key="2">
    <source>
        <dbReference type="EMBL" id="MCI29326.1"/>
    </source>
</evidence>
<dbReference type="AlphaFoldDB" id="A0A392R0I6"/>
<feature type="compositionally biased region" description="Acidic residues" evidence="1">
    <location>
        <begin position="51"/>
        <end position="62"/>
    </location>
</feature>
<feature type="non-terminal residue" evidence="2">
    <location>
        <position position="1"/>
    </location>
</feature>
<feature type="region of interest" description="Disordered" evidence="1">
    <location>
        <begin position="36"/>
        <end position="62"/>
    </location>
</feature>
<protein>
    <submittedName>
        <fullName evidence="2">Uncharacterized protein</fullName>
    </submittedName>
</protein>
<keyword evidence="3" id="KW-1185">Reference proteome</keyword>
<evidence type="ECO:0000313" key="3">
    <source>
        <dbReference type="Proteomes" id="UP000265520"/>
    </source>
</evidence>
<organism evidence="2 3">
    <name type="scientific">Trifolium medium</name>
    <dbReference type="NCBI Taxonomy" id="97028"/>
    <lineage>
        <taxon>Eukaryota</taxon>
        <taxon>Viridiplantae</taxon>
        <taxon>Streptophyta</taxon>
        <taxon>Embryophyta</taxon>
        <taxon>Tracheophyta</taxon>
        <taxon>Spermatophyta</taxon>
        <taxon>Magnoliopsida</taxon>
        <taxon>eudicotyledons</taxon>
        <taxon>Gunneridae</taxon>
        <taxon>Pentapetalae</taxon>
        <taxon>rosids</taxon>
        <taxon>fabids</taxon>
        <taxon>Fabales</taxon>
        <taxon>Fabaceae</taxon>
        <taxon>Papilionoideae</taxon>
        <taxon>50 kb inversion clade</taxon>
        <taxon>NPAAA clade</taxon>
        <taxon>Hologalegina</taxon>
        <taxon>IRL clade</taxon>
        <taxon>Trifolieae</taxon>
        <taxon>Trifolium</taxon>
    </lineage>
</organism>
<accession>A0A392R0I6</accession>
<name>A0A392R0I6_9FABA</name>
<reference evidence="2 3" key="1">
    <citation type="journal article" date="2018" name="Front. Plant Sci.">
        <title>Red Clover (Trifolium pratense) and Zigzag Clover (T. medium) - A Picture of Genomic Similarities and Differences.</title>
        <authorList>
            <person name="Dluhosova J."/>
            <person name="Istvanek J."/>
            <person name="Nedelnik J."/>
            <person name="Repkova J."/>
        </authorList>
    </citation>
    <scope>NUCLEOTIDE SEQUENCE [LARGE SCALE GENOMIC DNA]</scope>
    <source>
        <strain evidence="3">cv. 10/8</strain>
        <tissue evidence="2">Leaf</tissue>
    </source>
</reference>
<evidence type="ECO:0000256" key="1">
    <source>
        <dbReference type="SAM" id="MobiDB-lite"/>
    </source>
</evidence>